<name>A0A4Y2FRU7_ARAVE</name>
<dbReference type="EMBL" id="BGPR01001024">
    <property type="protein sequence ID" value="GBM43276.1"/>
    <property type="molecule type" value="Genomic_DNA"/>
</dbReference>
<organism evidence="1 2">
    <name type="scientific">Araneus ventricosus</name>
    <name type="common">Orbweaver spider</name>
    <name type="synonym">Epeira ventricosa</name>
    <dbReference type="NCBI Taxonomy" id="182803"/>
    <lineage>
        <taxon>Eukaryota</taxon>
        <taxon>Metazoa</taxon>
        <taxon>Ecdysozoa</taxon>
        <taxon>Arthropoda</taxon>
        <taxon>Chelicerata</taxon>
        <taxon>Arachnida</taxon>
        <taxon>Araneae</taxon>
        <taxon>Araneomorphae</taxon>
        <taxon>Entelegynae</taxon>
        <taxon>Araneoidea</taxon>
        <taxon>Araneidae</taxon>
        <taxon>Araneus</taxon>
    </lineage>
</organism>
<dbReference type="Proteomes" id="UP000499080">
    <property type="component" value="Unassembled WGS sequence"/>
</dbReference>
<dbReference type="AlphaFoldDB" id="A0A4Y2FRU7"/>
<evidence type="ECO:0000313" key="1">
    <source>
        <dbReference type="EMBL" id="GBM43276.1"/>
    </source>
</evidence>
<evidence type="ECO:0000313" key="2">
    <source>
        <dbReference type="Proteomes" id="UP000499080"/>
    </source>
</evidence>
<proteinExistence type="predicted"/>
<protein>
    <submittedName>
        <fullName evidence="1">Uncharacterized protein</fullName>
    </submittedName>
</protein>
<keyword evidence="2" id="KW-1185">Reference proteome</keyword>
<comment type="caution">
    <text evidence="1">The sequence shown here is derived from an EMBL/GenBank/DDBJ whole genome shotgun (WGS) entry which is preliminary data.</text>
</comment>
<accession>A0A4Y2FRU7</accession>
<sequence length="103" mass="11814">MVQARSAFCNSISQYNDLSAADIQFQLMGRLRGKLDSRQTAAKWYTEFRNGNDCARNGRPTTVGTTNKIRVECAVLKNRRNTSQRLPSLHSFEQTPWRTHIPK</sequence>
<reference evidence="1 2" key="1">
    <citation type="journal article" date="2019" name="Sci. Rep.">
        <title>Orb-weaving spider Araneus ventricosus genome elucidates the spidroin gene catalogue.</title>
        <authorList>
            <person name="Kono N."/>
            <person name="Nakamura H."/>
            <person name="Ohtoshi R."/>
            <person name="Moran D.A.P."/>
            <person name="Shinohara A."/>
            <person name="Yoshida Y."/>
            <person name="Fujiwara M."/>
            <person name="Mori M."/>
            <person name="Tomita M."/>
            <person name="Arakawa K."/>
        </authorList>
    </citation>
    <scope>NUCLEOTIDE SEQUENCE [LARGE SCALE GENOMIC DNA]</scope>
</reference>
<gene>
    <name evidence="1" type="ORF">AVEN_154595_1</name>
</gene>